<dbReference type="Gramene" id="OMO84537">
    <property type="protein sequence ID" value="OMO84537"/>
    <property type="gene ID" value="CCACVL1_10779"/>
</dbReference>
<reference evidence="1 2" key="1">
    <citation type="submission" date="2013-09" db="EMBL/GenBank/DDBJ databases">
        <title>Corchorus capsularis genome sequencing.</title>
        <authorList>
            <person name="Alam M."/>
            <person name="Haque M.S."/>
            <person name="Islam M.S."/>
            <person name="Emdad E.M."/>
            <person name="Islam M.M."/>
            <person name="Ahmed B."/>
            <person name="Halim A."/>
            <person name="Hossen Q.M.M."/>
            <person name="Hossain M.Z."/>
            <person name="Ahmed R."/>
            <person name="Khan M.M."/>
            <person name="Islam R."/>
            <person name="Rashid M.M."/>
            <person name="Khan S.A."/>
            <person name="Rahman M.S."/>
            <person name="Alam M."/>
        </authorList>
    </citation>
    <scope>NUCLEOTIDE SEQUENCE [LARGE SCALE GENOMIC DNA]</scope>
    <source>
        <strain evidence="2">cv. CVL-1</strain>
        <tissue evidence="1">Whole seedling</tissue>
    </source>
</reference>
<comment type="caution">
    <text evidence="1">The sequence shown here is derived from an EMBL/GenBank/DDBJ whole genome shotgun (WGS) entry which is preliminary data.</text>
</comment>
<proteinExistence type="predicted"/>
<sequence>MASDDDEYLMEDGNKVITKVIREIQESQINQPLS</sequence>
<accession>A0A1R3IPP2</accession>
<dbReference type="Proteomes" id="UP000188268">
    <property type="component" value="Unassembled WGS sequence"/>
</dbReference>
<organism evidence="1 2">
    <name type="scientific">Corchorus capsularis</name>
    <name type="common">Jute</name>
    <dbReference type="NCBI Taxonomy" id="210143"/>
    <lineage>
        <taxon>Eukaryota</taxon>
        <taxon>Viridiplantae</taxon>
        <taxon>Streptophyta</taxon>
        <taxon>Embryophyta</taxon>
        <taxon>Tracheophyta</taxon>
        <taxon>Spermatophyta</taxon>
        <taxon>Magnoliopsida</taxon>
        <taxon>eudicotyledons</taxon>
        <taxon>Gunneridae</taxon>
        <taxon>Pentapetalae</taxon>
        <taxon>rosids</taxon>
        <taxon>malvids</taxon>
        <taxon>Malvales</taxon>
        <taxon>Malvaceae</taxon>
        <taxon>Grewioideae</taxon>
        <taxon>Apeibeae</taxon>
        <taxon>Corchorus</taxon>
    </lineage>
</organism>
<name>A0A1R3IPP2_COCAP</name>
<dbReference type="AlphaFoldDB" id="A0A1R3IPP2"/>
<gene>
    <name evidence="1" type="ORF">CCACVL1_10779</name>
</gene>
<evidence type="ECO:0000313" key="1">
    <source>
        <dbReference type="EMBL" id="OMO84537.1"/>
    </source>
</evidence>
<evidence type="ECO:0000313" key="2">
    <source>
        <dbReference type="Proteomes" id="UP000188268"/>
    </source>
</evidence>
<protein>
    <submittedName>
        <fullName evidence="1">Uncharacterized protein</fullName>
    </submittedName>
</protein>
<keyword evidence="2" id="KW-1185">Reference proteome</keyword>
<dbReference type="EMBL" id="AWWV01009719">
    <property type="protein sequence ID" value="OMO84537.1"/>
    <property type="molecule type" value="Genomic_DNA"/>
</dbReference>